<proteinExistence type="predicted"/>
<sequence>MRLRVLLATPSSPERLHTLMPWAWALRTAGHETQIAGRPDFVEAITATGFVAVPVGPEGADGTRLDLPEDAEGIADHALRWRPEMVLWDGAAPAAADAAARCGATSVAALGPYEHPAHPGAHLTYDCLPPSLREPDGTARGQERTGVRFVPYDGSGELPSWLGRKIRRPRVLVLGELAPQTVAALLSSAEGLKAELLCRLPQDRVPAGVRLPSQIRLLDSVPVMATLPTCTAVVHDGSAALTMAAATLGLPQLVVGDGPQGTVAAVADRLAAYGAALVAAPGGPVPALPSLVEDPGPAERARLLAKEITGLPTPREAVARLVEAAAAR</sequence>
<keyword evidence="1" id="KW-0808">Transferase</keyword>
<evidence type="ECO:0000259" key="2">
    <source>
        <dbReference type="Pfam" id="PF06722"/>
    </source>
</evidence>
<dbReference type="EMBL" id="JBHSKL010000058">
    <property type="protein sequence ID" value="MFC5229769.1"/>
    <property type="molecule type" value="Genomic_DNA"/>
</dbReference>
<protein>
    <submittedName>
        <fullName evidence="4">Nucleotide disphospho-sugar-binding domain-containing protein</fullName>
    </submittedName>
</protein>
<dbReference type="SUPFAM" id="SSF53756">
    <property type="entry name" value="UDP-Glycosyltransferase/glycogen phosphorylase"/>
    <property type="match status" value="1"/>
</dbReference>
<gene>
    <name evidence="4" type="ORF">ACFPN6_35530</name>
</gene>
<dbReference type="Gene3D" id="3.40.50.2000">
    <property type="entry name" value="Glycogen Phosphorylase B"/>
    <property type="match status" value="3"/>
</dbReference>
<evidence type="ECO:0000313" key="4">
    <source>
        <dbReference type="EMBL" id="MFC5229769.1"/>
    </source>
</evidence>
<evidence type="ECO:0000259" key="3">
    <source>
        <dbReference type="Pfam" id="PF21036"/>
    </source>
</evidence>
<name>A0ABW0DKI3_STRFI</name>
<dbReference type="Proteomes" id="UP001596156">
    <property type="component" value="Unassembled WGS sequence"/>
</dbReference>
<organism evidence="4 5">
    <name type="scientific">Streptomyces fimbriatus</name>
    <dbReference type="NCBI Taxonomy" id="68197"/>
    <lineage>
        <taxon>Bacteria</taxon>
        <taxon>Bacillati</taxon>
        <taxon>Actinomycetota</taxon>
        <taxon>Actinomycetes</taxon>
        <taxon>Kitasatosporales</taxon>
        <taxon>Streptomycetaceae</taxon>
        <taxon>Streptomyces</taxon>
    </lineage>
</organism>
<dbReference type="InterPro" id="IPR010610">
    <property type="entry name" value="EryCIII-like_C"/>
</dbReference>
<reference evidence="5" key="1">
    <citation type="journal article" date="2019" name="Int. J. Syst. Evol. Microbiol.">
        <title>The Global Catalogue of Microorganisms (GCM) 10K type strain sequencing project: providing services to taxonomists for standard genome sequencing and annotation.</title>
        <authorList>
            <consortium name="The Broad Institute Genomics Platform"/>
            <consortium name="The Broad Institute Genome Sequencing Center for Infectious Disease"/>
            <person name="Wu L."/>
            <person name="Ma J."/>
        </authorList>
    </citation>
    <scope>NUCLEOTIDE SEQUENCE [LARGE SCALE GENOMIC DNA]</scope>
    <source>
        <strain evidence="5">CCM 8479</strain>
    </source>
</reference>
<comment type="caution">
    <text evidence="4">The sequence shown here is derived from an EMBL/GenBank/DDBJ whole genome shotgun (WGS) entry which is preliminary data.</text>
</comment>
<evidence type="ECO:0000256" key="1">
    <source>
        <dbReference type="ARBA" id="ARBA00022679"/>
    </source>
</evidence>
<feature type="domain" description="Erythromycin biosynthesis protein CIII-like N-terminal" evidence="3">
    <location>
        <begin position="24"/>
        <end position="58"/>
    </location>
</feature>
<accession>A0ABW0DKI3</accession>
<dbReference type="Pfam" id="PF06722">
    <property type="entry name" value="EryCIII-like_C"/>
    <property type="match status" value="1"/>
</dbReference>
<dbReference type="Pfam" id="PF21036">
    <property type="entry name" value="EryCIII-like_N"/>
    <property type="match status" value="1"/>
</dbReference>
<keyword evidence="5" id="KW-1185">Reference proteome</keyword>
<dbReference type="RefSeq" id="WP_344645511.1">
    <property type="nucleotide sequence ID" value="NZ_BAAASS010000017.1"/>
</dbReference>
<evidence type="ECO:0000313" key="5">
    <source>
        <dbReference type="Proteomes" id="UP001596156"/>
    </source>
</evidence>
<dbReference type="InterPro" id="IPR048284">
    <property type="entry name" value="EryCIII-like_N"/>
</dbReference>
<feature type="domain" description="Erythromycin biosynthesis protein CIII-like C-terminal" evidence="2">
    <location>
        <begin position="185"/>
        <end position="323"/>
    </location>
</feature>